<dbReference type="InterPro" id="IPR022966">
    <property type="entry name" value="RNase_II/R_CS"/>
</dbReference>
<dbReference type="InterPro" id="IPR040476">
    <property type="entry name" value="CSD2"/>
</dbReference>
<dbReference type="EC" id="3.1.13.1" evidence="8"/>
<dbReference type="NCBIfam" id="TIGR00358">
    <property type="entry name" value="3_prime_RNase"/>
    <property type="match status" value="1"/>
</dbReference>
<evidence type="ECO:0000259" key="11">
    <source>
        <dbReference type="PROSITE" id="PS50126"/>
    </source>
</evidence>
<keyword evidence="7 8" id="KW-0694">RNA-binding</keyword>
<comment type="catalytic activity">
    <reaction evidence="1 8">
        <text>Exonucleolytic cleavage in the 3'- to 5'-direction to yield nucleoside 5'-phosphates.</text>
        <dbReference type="EC" id="3.1.13.1"/>
    </reaction>
</comment>
<keyword evidence="5 8" id="KW-0378">Hydrolase</keyword>
<dbReference type="InterPro" id="IPR013223">
    <property type="entry name" value="RNase_B_OB_dom"/>
</dbReference>
<dbReference type="GO" id="GO:0005829">
    <property type="term" value="C:cytosol"/>
    <property type="evidence" value="ECO:0007669"/>
    <property type="project" value="TreeGrafter"/>
</dbReference>
<keyword evidence="6 8" id="KW-0269">Exonuclease</keyword>
<dbReference type="Pfam" id="PF00773">
    <property type="entry name" value="RNB"/>
    <property type="match status" value="1"/>
</dbReference>
<evidence type="ECO:0000256" key="1">
    <source>
        <dbReference type="ARBA" id="ARBA00001849"/>
    </source>
</evidence>
<accession>A0A938XC30</accession>
<dbReference type="InterPro" id="IPR004476">
    <property type="entry name" value="RNase_II/RNase_R"/>
</dbReference>
<dbReference type="Pfam" id="PF08206">
    <property type="entry name" value="OB_RNB"/>
    <property type="match status" value="1"/>
</dbReference>
<evidence type="ECO:0000256" key="9">
    <source>
        <dbReference type="SAM" id="Coils"/>
    </source>
</evidence>
<evidence type="ECO:0000256" key="5">
    <source>
        <dbReference type="ARBA" id="ARBA00022801"/>
    </source>
</evidence>
<dbReference type="InterPro" id="IPR012340">
    <property type="entry name" value="NA-bd_OB-fold"/>
</dbReference>
<evidence type="ECO:0000256" key="6">
    <source>
        <dbReference type="ARBA" id="ARBA00022839"/>
    </source>
</evidence>
<evidence type="ECO:0000256" key="10">
    <source>
        <dbReference type="SAM" id="MobiDB-lite"/>
    </source>
</evidence>
<evidence type="ECO:0000256" key="8">
    <source>
        <dbReference type="HAMAP-Rule" id="MF_01895"/>
    </source>
</evidence>
<dbReference type="Pfam" id="PF17876">
    <property type="entry name" value="CSD2"/>
    <property type="match status" value="1"/>
</dbReference>
<keyword evidence="4 8" id="KW-0540">Nuclease</keyword>
<comment type="caution">
    <text evidence="12">The sequence shown here is derived from an EMBL/GenBank/DDBJ whole genome shotgun (WGS) entry which is preliminary data.</text>
</comment>
<dbReference type="Proteomes" id="UP000705508">
    <property type="component" value="Unassembled WGS sequence"/>
</dbReference>
<dbReference type="InterPro" id="IPR001900">
    <property type="entry name" value="RNase_II/R"/>
</dbReference>
<dbReference type="InterPro" id="IPR011805">
    <property type="entry name" value="RNase_R"/>
</dbReference>
<comment type="similarity">
    <text evidence="8">Belongs to the RNR ribonuclease family. RNase R subfamily.</text>
</comment>
<keyword evidence="9" id="KW-0175">Coiled coil</keyword>
<protein>
    <recommendedName>
        <fullName evidence="8">Ribonuclease R</fullName>
        <shortName evidence="8">RNase R</shortName>
        <ecNumber evidence="8">3.1.13.1</ecNumber>
    </recommendedName>
</protein>
<dbReference type="GO" id="GO:0003723">
    <property type="term" value="F:RNA binding"/>
    <property type="evidence" value="ECO:0007669"/>
    <property type="project" value="UniProtKB-UniRule"/>
</dbReference>
<dbReference type="EMBL" id="JACJKS010000005">
    <property type="protein sequence ID" value="MBM6948110.1"/>
    <property type="molecule type" value="Genomic_DNA"/>
</dbReference>
<gene>
    <name evidence="8 12" type="primary">rnr</name>
    <name evidence="12" type="ORF">H6A20_05460</name>
</gene>
<evidence type="ECO:0000313" key="13">
    <source>
        <dbReference type="Proteomes" id="UP000705508"/>
    </source>
</evidence>
<dbReference type="HAMAP" id="MF_01895">
    <property type="entry name" value="RNase_R"/>
    <property type="match status" value="1"/>
</dbReference>
<reference evidence="12" key="2">
    <citation type="journal article" date="2021" name="Sci. Rep.">
        <title>The distribution of antibiotic resistance genes in chicken gut microbiota commensals.</title>
        <authorList>
            <person name="Juricova H."/>
            <person name="Matiasovicova J."/>
            <person name="Kubasova T."/>
            <person name="Cejkova D."/>
            <person name="Rychlik I."/>
        </authorList>
    </citation>
    <scope>NUCLEOTIDE SEQUENCE</scope>
    <source>
        <strain evidence="12">An582</strain>
    </source>
</reference>
<dbReference type="SUPFAM" id="SSF50249">
    <property type="entry name" value="Nucleic acid-binding proteins"/>
    <property type="match status" value="4"/>
</dbReference>
<dbReference type="RefSeq" id="WP_204906132.1">
    <property type="nucleotide sequence ID" value="NZ_JACJKS010000005.1"/>
</dbReference>
<evidence type="ECO:0000256" key="4">
    <source>
        <dbReference type="ARBA" id="ARBA00022722"/>
    </source>
</evidence>
<feature type="domain" description="S1 motif" evidence="11">
    <location>
        <begin position="637"/>
        <end position="717"/>
    </location>
</feature>
<organism evidence="12 13">
    <name type="scientific">Mordavella massiliensis</name>
    <dbReference type="NCBI Taxonomy" id="1871024"/>
    <lineage>
        <taxon>Bacteria</taxon>
        <taxon>Bacillati</taxon>
        <taxon>Bacillota</taxon>
        <taxon>Clostridia</taxon>
        <taxon>Eubacteriales</taxon>
        <taxon>Clostridiaceae</taxon>
        <taxon>Mordavella</taxon>
    </lineage>
</organism>
<feature type="region of interest" description="Disordered" evidence="10">
    <location>
        <begin position="714"/>
        <end position="742"/>
    </location>
</feature>
<proteinExistence type="inferred from homology"/>
<dbReference type="InterPro" id="IPR050180">
    <property type="entry name" value="RNR_Ribonuclease"/>
</dbReference>
<feature type="coiled-coil region" evidence="9">
    <location>
        <begin position="602"/>
        <end position="629"/>
    </location>
</feature>
<dbReference type="PROSITE" id="PS50126">
    <property type="entry name" value="S1"/>
    <property type="match status" value="1"/>
</dbReference>
<sequence>MDGTFEKRKKIIYALICDDYYIPMKLKEIAALLQVPKDQRQELKDVLDSLIGEGRIRVSKKGKYCKGETQTLTGVYQANPRGFGFVTVEGREEDVFIGEDDTGGAFQGDTVEIVLTREKDSSRQTGRDSGRRHRCEGRVVKILERGVTDLVGLYEKPKKKSYGFVIPDNRRFLEDVFIPEGKDGGAVDGHKVVVELTDYGGSGRKPEGRIREILGHVNDPGVDILSIVKGYDLPCEFPEKVMNQAERIPDHISEADMAGRKDIRDWQMVTIDGEDSKDLDDAVSLIKKGDSYVLGVHIADVANYVQEGSALDREALKRGTSVYLADRVIPMLPHRLSNGICSLNEGEDRLALSCIMTIDGAGHVTDHEIAETVIRVDRRMSYTGVAKILEEKDPEETHRYEEVVPMLRQMAALSGILREKRHRRGSIDFDFPEAKLILDERGKPVDIRPYERNTATRLIEDFMLLANETVAETYFWREAPFLYRTHGAPDEEKLRSLAIFINSFGYTMHISGKVQPMEIQKLLGRIEGTPQEALISRLALRSMQRACYAPENEGHFGLAAKYYTHFTSPIRRYPDLQIHRIIKDDLRGRLNEKKAEHYRKILPGAAKQSSQTERRAEEAERETVKLKKAEYMSDHIGETFEGVISGITKWGMYVELPSTVEGLVHVSSMHDDHYEYREDRYEMTGSHTGRTYRLGQKIRVRVAGADRLQRTIDFEIAKEGGKDHGESEDRREDDRQQQEGLS</sequence>
<evidence type="ECO:0000256" key="7">
    <source>
        <dbReference type="ARBA" id="ARBA00022884"/>
    </source>
</evidence>
<dbReference type="SMART" id="SM00316">
    <property type="entry name" value="S1"/>
    <property type="match status" value="1"/>
</dbReference>
<dbReference type="PROSITE" id="PS01175">
    <property type="entry name" value="RIBONUCLEASE_II"/>
    <property type="match status" value="1"/>
</dbReference>
<keyword evidence="3 8" id="KW-0963">Cytoplasm</keyword>
<comment type="subcellular location">
    <subcellularLocation>
        <location evidence="2 8">Cytoplasm</location>
    </subcellularLocation>
</comment>
<comment type="function">
    <text evidence="8">3'-5' exoribonuclease that releases 5'-nucleoside monophosphates and is involved in maturation of structured RNAs.</text>
</comment>
<dbReference type="PANTHER" id="PTHR23355">
    <property type="entry name" value="RIBONUCLEASE"/>
    <property type="match status" value="1"/>
</dbReference>
<evidence type="ECO:0000256" key="3">
    <source>
        <dbReference type="ARBA" id="ARBA00022490"/>
    </source>
</evidence>
<dbReference type="InterPro" id="IPR003029">
    <property type="entry name" value="S1_domain"/>
</dbReference>
<dbReference type="SMART" id="SM00955">
    <property type="entry name" value="RNB"/>
    <property type="match status" value="1"/>
</dbReference>
<dbReference type="NCBIfam" id="TIGR02063">
    <property type="entry name" value="RNase_R"/>
    <property type="match status" value="1"/>
</dbReference>
<evidence type="ECO:0000313" key="12">
    <source>
        <dbReference type="EMBL" id="MBM6948110.1"/>
    </source>
</evidence>
<dbReference type="GO" id="GO:0006402">
    <property type="term" value="P:mRNA catabolic process"/>
    <property type="evidence" value="ECO:0007669"/>
    <property type="project" value="TreeGrafter"/>
</dbReference>
<dbReference type="CDD" id="cd04471">
    <property type="entry name" value="S1_RNase_R"/>
    <property type="match status" value="1"/>
</dbReference>
<reference evidence="12" key="1">
    <citation type="submission" date="2020-08" db="EMBL/GenBank/DDBJ databases">
        <authorList>
            <person name="Cejkova D."/>
            <person name="Kubasova T."/>
            <person name="Jahodarova E."/>
            <person name="Rychlik I."/>
        </authorList>
    </citation>
    <scope>NUCLEOTIDE SEQUENCE</scope>
    <source>
        <strain evidence="12">An582</strain>
    </source>
</reference>
<dbReference type="Pfam" id="PF00575">
    <property type="entry name" value="S1"/>
    <property type="match status" value="1"/>
</dbReference>
<name>A0A938XC30_9CLOT</name>
<evidence type="ECO:0000256" key="2">
    <source>
        <dbReference type="ARBA" id="ARBA00004496"/>
    </source>
</evidence>
<dbReference type="Gene3D" id="2.40.50.140">
    <property type="entry name" value="Nucleic acid-binding proteins"/>
    <property type="match status" value="3"/>
</dbReference>
<dbReference type="PANTHER" id="PTHR23355:SF9">
    <property type="entry name" value="DIS3-LIKE EXONUCLEASE 2"/>
    <property type="match status" value="1"/>
</dbReference>
<dbReference type="GO" id="GO:0008859">
    <property type="term" value="F:exoribonuclease II activity"/>
    <property type="evidence" value="ECO:0007669"/>
    <property type="project" value="UniProtKB-UniRule"/>
</dbReference>
<dbReference type="AlphaFoldDB" id="A0A938XC30"/>